<protein>
    <submittedName>
        <fullName evidence="1">DUF2071 domain-containing protein</fullName>
    </submittedName>
</protein>
<name>A0ABV5DP09_9ACTN</name>
<keyword evidence="2" id="KW-1185">Reference proteome</keyword>
<dbReference type="Gene3D" id="2.40.400.10">
    <property type="entry name" value="Acetoacetate decarboxylase-like"/>
    <property type="match status" value="1"/>
</dbReference>
<gene>
    <name evidence="1" type="ORF">VSQ78_01275</name>
</gene>
<accession>A0ABV5DP09</accession>
<comment type="caution">
    <text evidence="1">The sequence shown here is derived from an EMBL/GenBank/DDBJ whole genome shotgun (WGS) entry which is preliminary data.</text>
</comment>
<evidence type="ECO:0000313" key="1">
    <source>
        <dbReference type="EMBL" id="MFB8766314.1"/>
    </source>
</evidence>
<dbReference type="SUPFAM" id="SSF160104">
    <property type="entry name" value="Acetoacetate decarboxylase-like"/>
    <property type="match status" value="1"/>
</dbReference>
<dbReference type="InterPro" id="IPR018644">
    <property type="entry name" value="DUF2071"/>
</dbReference>
<evidence type="ECO:0000313" key="2">
    <source>
        <dbReference type="Proteomes" id="UP001585053"/>
    </source>
</evidence>
<dbReference type="EMBL" id="JAYMRS010000001">
    <property type="protein sequence ID" value="MFB8766314.1"/>
    <property type="molecule type" value="Genomic_DNA"/>
</dbReference>
<dbReference type="Pfam" id="PF09844">
    <property type="entry name" value="DUF2071"/>
    <property type="match status" value="1"/>
</dbReference>
<dbReference type="PANTHER" id="PTHR39186:SF1">
    <property type="entry name" value="DUF2071 DOMAIN-CONTAINING PROTEIN"/>
    <property type="match status" value="1"/>
</dbReference>
<proteinExistence type="predicted"/>
<dbReference type="PANTHER" id="PTHR39186">
    <property type="entry name" value="DUF2071 FAMILY PROTEIN"/>
    <property type="match status" value="1"/>
</dbReference>
<dbReference type="Proteomes" id="UP001585053">
    <property type="component" value="Unassembled WGS sequence"/>
</dbReference>
<organism evidence="1 2">
    <name type="scientific">Nocardiopsis alba</name>
    <dbReference type="NCBI Taxonomy" id="53437"/>
    <lineage>
        <taxon>Bacteria</taxon>
        <taxon>Bacillati</taxon>
        <taxon>Actinomycetota</taxon>
        <taxon>Actinomycetes</taxon>
        <taxon>Streptosporangiales</taxon>
        <taxon>Nocardiopsidaceae</taxon>
        <taxon>Nocardiopsis</taxon>
    </lineage>
</organism>
<dbReference type="InterPro" id="IPR023375">
    <property type="entry name" value="ADC_dom_sf"/>
</dbReference>
<reference evidence="1 2" key="1">
    <citation type="submission" date="2024-01" db="EMBL/GenBank/DDBJ databases">
        <title>Genome mining of biosynthetic gene clusters to explore secondary metabolites of Streptomyces sp.</title>
        <authorList>
            <person name="Baig A."/>
            <person name="Ajitkumar Shintre N."/>
            <person name="Kumar H."/>
            <person name="Anbarasu A."/>
            <person name="Ramaiah S."/>
        </authorList>
    </citation>
    <scope>NUCLEOTIDE SEQUENCE [LARGE SCALE GENOMIC DNA]</scope>
    <source>
        <strain evidence="1 2">A01</strain>
    </source>
</reference>
<sequence length="247" mass="26873">MDGEEGLGSRVPPVIGPPLPGPALVRQGWSGVVFLHWPVEPERVAHLLPEGTRPDLFDGTTYVGIVAFHAPFTRVLGPSPIGAFDEVNVRLYSVDGWGRRGVVFLTMDADSLPAVLAARAVPGAPYMWSDIALRQRGFGRCAGAVVRRRPQRGTWGRWSLRAEAGRADPTPLEHFLTARWGLHTPWAGATRWIRVSHEPWRLHRATDVSYEGDLLTRAGVVSPRGAPISALWSPGVVAEVTPTLPPA</sequence>
<dbReference type="RefSeq" id="WP_376736594.1">
    <property type="nucleotide sequence ID" value="NZ_JAYMRS010000001.1"/>
</dbReference>